<dbReference type="Proteomes" id="UP000010164">
    <property type="component" value="Unassembled WGS sequence"/>
</dbReference>
<evidence type="ECO:0000313" key="3">
    <source>
        <dbReference type="Proteomes" id="UP000010164"/>
    </source>
</evidence>
<keyword evidence="3" id="KW-1185">Reference proteome</keyword>
<dbReference type="AlphaFoldDB" id="L0W7A6"/>
<dbReference type="EMBL" id="AMRJ01000051">
    <property type="protein sequence ID" value="EKF72814.1"/>
    <property type="molecule type" value="Genomic_DNA"/>
</dbReference>
<name>L0W7A6_9GAMM</name>
<reference evidence="2 3" key="1">
    <citation type="journal article" date="2012" name="J. Bacteriol.">
        <title>Genome Sequence of the Alkane-Degrading Bacterium Alcanivorax hongdengensis Type Strain A-11-3.</title>
        <authorList>
            <person name="Lai Q."/>
            <person name="Shao Z."/>
        </authorList>
    </citation>
    <scope>NUCLEOTIDE SEQUENCE [LARGE SCALE GENOMIC DNA]</scope>
    <source>
        <strain evidence="2 3">A-11-3</strain>
    </source>
</reference>
<accession>L0W7A6</accession>
<keyword evidence="1" id="KW-1133">Transmembrane helix</keyword>
<dbReference type="InterPro" id="IPR021329">
    <property type="entry name" value="DUF2938"/>
</dbReference>
<feature type="transmembrane region" description="Helical" evidence="1">
    <location>
        <begin position="19"/>
        <end position="40"/>
    </location>
</feature>
<gene>
    <name evidence="2" type="ORF">A11A3_16777</name>
</gene>
<dbReference type="Pfam" id="PF11158">
    <property type="entry name" value="DUF2938"/>
    <property type="match status" value="1"/>
</dbReference>
<dbReference type="RefSeq" id="WP_008930520.1">
    <property type="nucleotide sequence ID" value="NZ_AMRJ01000051.1"/>
</dbReference>
<sequence length="175" mass="18887">HQPLNPYTRNKMNELTTRLACFITIVGIGSTIALDLWGLLISRLTGRAASDWGLVGRWLLGITRGNWVLDRCNENRPNALEKIMGWGFHYLVGLIYAALLPLLWGADYIAQPSVFPVFVIGVVVSSLAGLLILTPGMGGGVLASRTPNPAATISYVLVAHLVFAVAQYLLALGFA</sequence>
<feature type="transmembrane region" description="Helical" evidence="1">
    <location>
        <begin position="113"/>
        <end position="133"/>
    </location>
</feature>
<keyword evidence="1" id="KW-0812">Transmembrane</keyword>
<feature type="transmembrane region" description="Helical" evidence="1">
    <location>
        <begin position="153"/>
        <end position="174"/>
    </location>
</feature>
<evidence type="ECO:0008006" key="4">
    <source>
        <dbReference type="Google" id="ProtNLM"/>
    </source>
</evidence>
<organism evidence="2 3">
    <name type="scientific">Alcanivorax hongdengensis A-11-3</name>
    <dbReference type="NCBI Taxonomy" id="1177179"/>
    <lineage>
        <taxon>Bacteria</taxon>
        <taxon>Pseudomonadati</taxon>
        <taxon>Pseudomonadota</taxon>
        <taxon>Gammaproteobacteria</taxon>
        <taxon>Oceanospirillales</taxon>
        <taxon>Alcanivoracaceae</taxon>
        <taxon>Alcanivorax</taxon>
    </lineage>
</organism>
<dbReference type="STRING" id="1177179.A11A3_16777"/>
<protein>
    <recommendedName>
        <fullName evidence="4">DUF2938 domain-containing protein</fullName>
    </recommendedName>
</protein>
<comment type="caution">
    <text evidence="2">The sequence shown here is derived from an EMBL/GenBank/DDBJ whole genome shotgun (WGS) entry which is preliminary data.</text>
</comment>
<feature type="non-terminal residue" evidence="2">
    <location>
        <position position="1"/>
    </location>
</feature>
<evidence type="ECO:0000313" key="2">
    <source>
        <dbReference type="EMBL" id="EKF72814.1"/>
    </source>
</evidence>
<keyword evidence="1" id="KW-0472">Membrane</keyword>
<feature type="transmembrane region" description="Helical" evidence="1">
    <location>
        <begin position="83"/>
        <end position="106"/>
    </location>
</feature>
<evidence type="ECO:0000256" key="1">
    <source>
        <dbReference type="SAM" id="Phobius"/>
    </source>
</evidence>
<proteinExistence type="predicted"/>
<dbReference type="PATRIC" id="fig|1177179.3.peg.3297"/>